<dbReference type="EMBL" id="VGLS01000362">
    <property type="protein sequence ID" value="MBM3224601.1"/>
    <property type="molecule type" value="Genomic_DNA"/>
</dbReference>
<dbReference type="AlphaFoldDB" id="A0A937W0M1"/>
<evidence type="ECO:0000259" key="1">
    <source>
        <dbReference type="SMART" id="SM00881"/>
    </source>
</evidence>
<dbReference type="SMART" id="SM00881">
    <property type="entry name" value="CoA_binding"/>
    <property type="match status" value="1"/>
</dbReference>
<accession>A0A937W0M1</accession>
<evidence type="ECO:0000313" key="3">
    <source>
        <dbReference type="Proteomes" id="UP000712673"/>
    </source>
</evidence>
<sequence length="146" mass="16159">MSGALTTRTRDILTRYSRIAMVGVSGNPTRASYRALVHMKSKGYTVYPVNPSYDEILGLKCYKSLLEIPEPVDIVDIFRRADTVIPLIGEALEIGAKVFWMQIGVVNDEAAAQAEAAGLEVVMDRCVKIEHCRFYGKKDYGLDVVG</sequence>
<proteinExistence type="predicted"/>
<dbReference type="InterPro" id="IPR003781">
    <property type="entry name" value="CoA-bd"/>
</dbReference>
<dbReference type="Proteomes" id="UP000712673">
    <property type="component" value="Unassembled WGS sequence"/>
</dbReference>
<name>A0A937W0M1_UNCTE</name>
<gene>
    <name evidence="2" type="ORF">FJZ47_12470</name>
</gene>
<dbReference type="Pfam" id="PF13380">
    <property type="entry name" value="CoA_binding_2"/>
    <property type="match status" value="1"/>
</dbReference>
<dbReference type="PANTHER" id="PTHR33303:SF2">
    <property type="entry name" value="COA-BINDING DOMAIN-CONTAINING PROTEIN"/>
    <property type="match status" value="1"/>
</dbReference>
<comment type="caution">
    <text evidence="2">The sequence shown here is derived from an EMBL/GenBank/DDBJ whole genome shotgun (WGS) entry which is preliminary data.</text>
</comment>
<organism evidence="2 3">
    <name type="scientific">Tectimicrobiota bacterium</name>
    <dbReference type="NCBI Taxonomy" id="2528274"/>
    <lineage>
        <taxon>Bacteria</taxon>
        <taxon>Pseudomonadati</taxon>
        <taxon>Nitrospinota/Tectimicrobiota group</taxon>
        <taxon>Candidatus Tectimicrobiota</taxon>
    </lineage>
</organism>
<dbReference type="InterPro" id="IPR036291">
    <property type="entry name" value="NAD(P)-bd_dom_sf"/>
</dbReference>
<reference evidence="2" key="1">
    <citation type="submission" date="2019-03" db="EMBL/GenBank/DDBJ databases">
        <title>Lake Tanganyika Metagenome-Assembled Genomes (MAGs).</title>
        <authorList>
            <person name="Tran P."/>
        </authorList>
    </citation>
    <scope>NUCLEOTIDE SEQUENCE</scope>
    <source>
        <strain evidence="2">K_DeepCast_65m_m2_066</strain>
    </source>
</reference>
<feature type="domain" description="CoA-binding" evidence="1">
    <location>
        <begin position="13"/>
        <end position="105"/>
    </location>
</feature>
<dbReference type="SUPFAM" id="SSF51735">
    <property type="entry name" value="NAD(P)-binding Rossmann-fold domains"/>
    <property type="match status" value="1"/>
</dbReference>
<dbReference type="Gene3D" id="3.40.50.720">
    <property type="entry name" value="NAD(P)-binding Rossmann-like Domain"/>
    <property type="match status" value="1"/>
</dbReference>
<evidence type="ECO:0000313" key="2">
    <source>
        <dbReference type="EMBL" id="MBM3224601.1"/>
    </source>
</evidence>
<protein>
    <submittedName>
        <fullName evidence="2">CoA-binding protein</fullName>
    </submittedName>
</protein>
<dbReference type="PANTHER" id="PTHR33303">
    <property type="entry name" value="CYTOPLASMIC PROTEIN-RELATED"/>
    <property type="match status" value="1"/>
</dbReference>
<feature type="non-terminal residue" evidence="2">
    <location>
        <position position="146"/>
    </location>
</feature>